<evidence type="ECO:0000256" key="7">
    <source>
        <dbReference type="SAM" id="Phobius"/>
    </source>
</evidence>
<feature type="compositionally biased region" description="Polar residues" evidence="6">
    <location>
        <begin position="402"/>
        <end position="426"/>
    </location>
</feature>
<feature type="region of interest" description="Disordered" evidence="6">
    <location>
        <begin position="77"/>
        <end position="132"/>
    </location>
</feature>
<feature type="disulfide bond" evidence="5">
    <location>
        <begin position="796"/>
        <end position="808"/>
    </location>
</feature>
<evidence type="ECO:0000313" key="9">
    <source>
        <dbReference type="Proteomes" id="UP000186698"/>
    </source>
</evidence>
<feature type="compositionally biased region" description="Basic and acidic residues" evidence="6">
    <location>
        <begin position="504"/>
        <end position="515"/>
    </location>
</feature>
<keyword evidence="7" id="KW-0812">Transmembrane</keyword>
<feature type="compositionally biased region" description="Polar residues" evidence="6">
    <location>
        <begin position="102"/>
        <end position="127"/>
    </location>
</feature>
<organism evidence="9 10">
    <name type="scientific">Xenopus laevis</name>
    <name type="common">African clawed frog</name>
    <dbReference type="NCBI Taxonomy" id="8355"/>
    <lineage>
        <taxon>Eukaryota</taxon>
        <taxon>Metazoa</taxon>
        <taxon>Chordata</taxon>
        <taxon>Craniata</taxon>
        <taxon>Vertebrata</taxon>
        <taxon>Euteleostomi</taxon>
        <taxon>Amphibia</taxon>
        <taxon>Batrachia</taxon>
        <taxon>Anura</taxon>
        <taxon>Pipoidea</taxon>
        <taxon>Pipidae</taxon>
        <taxon>Xenopodinae</taxon>
        <taxon>Xenopus</taxon>
        <taxon>Xenopus</taxon>
    </lineage>
</organism>
<feature type="compositionally biased region" description="Polar residues" evidence="6">
    <location>
        <begin position="174"/>
        <end position="200"/>
    </location>
</feature>
<dbReference type="OrthoDB" id="9908357at2759"/>
<keyword evidence="5" id="KW-1015">Disulfide bond</keyword>
<dbReference type="Gene3D" id="3.40.50.300">
    <property type="entry name" value="P-loop containing nucleotide triphosphate hydrolases"/>
    <property type="match status" value="1"/>
</dbReference>
<keyword evidence="1" id="KW-0808">Transferase</keyword>
<dbReference type="AlphaFoldDB" id="A0A8J1LSE3"/>
<dbReference type="GeneID" id="121398039"/>
<keyword evidence="7" id="KW-0472">Membrane</keyword>
<feature type="binding site" evidence="4">
    <location>
        <begin position="813"/>
        <end position="817"/>
    </location>
    <ligand>
        <name>3'-phosphoadenylyl sulfate</name>
        <dbReference type="ChEBI" id="CHEBI:58339"/>
    </ligand>
</feature>
<evidence type="ECO:0000256" key="4">
    <source>
        <dbReference type="PIRSR" id="PIRSR637359-2"/>
    </source>
</evidence>
<gene>
    <name evidence="10" type="primary">LOC121398039</name>
</gene>
<feature type="binding site" evidence="4">
    <location>
        <position position="688"/>
    </location>
    <ligand>
        <name>3'-phosphoadenylyl sulfate</name>
        <dbReference type="ChEBI" id="CHEBI:58339"/>
    </ligand>
</feature>
<evidence type="ECO:0000256" key="1">
    <source>
        <dbReference type="ARBA" id="ARBA00022679"/>
    </source>
</evidence>
<feature type="region of interest" description="Disordered" evidence="6">
    <location>
        <begin position="392"/>
        <end position="444"/>
    </location>
</feature>
<feature type="transmembrane region" description="Helical" evidence="7">
    <location>
        <begin position="19"/>
        <end position="37"/>
    </location>
</feature>
<feature type="region of interest" description="Disordered" evidence="6">
    <location>
        <begin position="163"/>
        <end position="217"/>
    </location>
</feature>
<keyword evidence="9" id="KW-1185">Reference proteome</keyword>
<evidence type="ECO:0000313" key="10">
    <source>
        <dbReference type="RefSeq" id="XP_041432447.1"/>
    </source>
</evidence>
<dbReference type="RefSeq" id="XP_041432447.1">
    <property type="nucleotide sequence ID" value="XM_041576513.1"/>
</dbReference>
<evidence type="ECO:0000256" key="6">
    <source>
        <dbReference type="SAM" id="MobiDB-lite"/>
    </source>
</evidence>
<name>A0A8J1LSE3_XENLA</name>
<dbReference type="InterPro" id="IPR027417">
    <property type="entry name" value="P-loop_NTPase"/>
</dbReference>
<dbReference type="KEGG" id="xla:121398039"/>
<keyword evidence="7" id="KW-1133">Transmembrane helix</keyword>
<reference evidence="10" key="1">
    <citation type="submission" date="2025-08" db="UniProtKB">
        <authorList>
            <consortium name="RefSeq"/>
        </authorList>
    </citation>
    <scope>IDENTIFICATION</scope>
    <source>
        <strain evidence="10">J_2021</strain>
        <tissue evidence="10">Erythrocytes</tissue>
    </source>
</reference>
<dbReference type="SUPFAM" id="SSF52540">
    <property type="entry name" value="P-loop containing nucleoside triphosphate hydrolases"/>
    <property type="match status" value="1"/>
</dbReference>
<dbReference type="InterPro" id="IPR037359">
    <property type="entry name" value="NST/OST"/>
</dbReference>
<feature type="active site" description="For sulfotransferase activity" evidence="3">
    <location>
        <position position="607"/>
    </location>
</feature>
<evidence type="ECO:0000259" key="8">
    <source>
        <dbReference type="Pfam" id="PF00685"/>
    </source>
</evidence>
<keyword evidence="2" id="KW-0325">Glycoprotein</keyword>
<dbReference type="FunFam" id="3.40.50.300:FF:001224">
    <property type="entry name" value="Sulfotransferase"/>
    <property type="match status" value="1"/>
</dbReference>
<feature type="compositionally biased region" description="Basic and acidic residues" evidence="6">
    <location>
        <begin position="429"/>
        <end position="440"/>
    </location>
</feature>
<feature type="binding site" evidence="4">
    <location>
        <position position="696"/>
    </location>
    <ligand>
        <name>3'-phosphoadenylyl sulfate</name>
        <dbReference type="ChEBI" id="CHEBI:58339"/>
    </ligand>
</feature>
<dbReference type="PANTHER" id="PTHR10605">
    <property type="entry name" value="HEPARAN SULFATE SULFOTRANSFERASE"/>
    <property type="match status" value="1"/>
</dbReference>
<dbReference type="FunFam" id="3.40.50.300:FF:002590">
    <property type="entry name" value="Sulfotransferase"/>
    <property type="match status" value="1"/>
</dbReference>
<dbReference type="GO" id="GO:0008467">
    <property type="term" value="F:[heparan sulfate]-glucosamine 3-sulfotransferase activity"/>
    <property type="evidence" value="ECO:0000318"/>
    <property type="project" value="GO_Central"/>
</dbReference>
<evidence type="ECO:0000256" key="3">
    <source>
        <dbReference type="PIRSR" id="PIRSR637359-1"/>
    </source>
</evidence>
<accession>A0A8J1LSE3</accession>
<dbReference type="Pfam" id="PF00685">
    <property type="entry name" value="Sulfotransfer_1"/>
    <property type="match status" value="1"/>
</dbReference>
<feature type="compositionally biased region" description="Polar residues" evidence="6">
    <location>
        <begin position="517"/>
        <end position="526"/>
    </location>
</feature>
<feature type="domain" description="Sulfotransferase" evidence="8">
    <location>
        <begin position="598"/>
        <end position="833"/>
    </location>
</feature>
<protein>
    <submittedName>
        <fullName evidence="10">Flocculation protein FLO11-like</fullName>
    </submittedName>
</protein>
<dbReference type="PANTHER" id="PTHR10605:SF11">
    <property type="entry name" value="HEPARAN SULFATE GLUCOSAMINE 3-O-SULFOTRANSFERASE 4"/>
    <property type="match status" value="1"/>
</dbReference>
<proteinExistence type="predicted"/>
<evidence type="ECO:0000256" key="2">
    <source>
        <dbReference type="ARBA" id="ARBA00023180"/>
    </source>
</evidence>
<dbReference type="Proteomes" id="UP000186698">
    <property type="component" value="Chromosome 9_10L"/>
</dbReference>
<feature type="binding site" evidence="4">
    <location>
        <begin position="607"/>
        <end position="611"/>
    </location>
    <ligand>
        <name>3'-phosphoadenylyl sulfate</name>
        <dbReference type="ChEBI" id="CHEBI:58339"/>
    </ligand>
</feature>
<sequence>MARCWPGTILFSSKAPRKLVFLFTLSLSVTYLFYSLLNCYSSLQFPLQDASDFLQPEAAISPTDIIRSASLKPDTISRSFPSLPASRNRQPAPARTAERNIHTSSSSISVPQSNTTRTNNSTKQLSPEQPGIGVTITKESDLEISTDPTTAGPTISQLAIRTSRNVKSPHVPPATQTYHHPSASSLQSDPSFHSDNSNTDPLLGFPSSPNLNTGDSDADLLLPPTIVEKVDVEKSWAQAAVGHSVPSSVEKSSTSNRIPINSIAEKSSTSNRIPINSIAEKFSTSNRIPINSIAETFSTSNRIPINSIAEKSSTLDSDPIQATAGEISTLDNDPIHSTKGEISTLDSDPIQAVAGEISTLDSDTIHSAGEKVSTATDKRSASNSATLTFLLQTTSTSESESITDQQNTSRIPSRPAVQSSAFSANDQSEDSHVPRSEKANSKSYSSLTFDRKFGGGEGTSVSSSSPVLLGPSAVESHSGYYTFPREFGKSESAQLPITETTYGKAEDYKQEDPTKTWEATSSSAETLGSPDLEGDEAYKSMRGLSYWDRTPLAATEMIPESHTGALEKDTQESSTAEEELNRIFPVNCTPEYGEKKLPQAIIIGVKKGGTRALLEALRAHPDVRAVGVEPHFFDRNYEKGLEWYRDLMPRTIDGQITMEKTPSYFVTNEAPQRIHSMAKDTKLIVVVRNPVTRAISDYTQTLSKKPEIPTFEVLAFKNRTLGLIDASWSALRIGIYALHLESWMQYFPLSQILFVSGERLISNPAEELAKVQDFLGLRRIITEKHFYFNKTKGFPCLKKPEDTGAPRCLGKSKGRTHPKIDPDVIQRLRKFYKPFNSMFYQMTGEDFQWEKEELES</sequence>
<evidence type="ECO:0000256" key="5">
    <source>
        <dbReference type="PIRSR" id="PIRSR637359-3"/>
    </source>
</evidence>
<feature type="region of interest" description="Disordered" evidence="6">
    <location>
        <begin position="500"/>
        <end position="532"/>
    </location>
</feature>
<feature type="compositionally biased region" description="Polar residues" evidence="6">
    <location>
        <begin position="77"/>
        <end position="89"/>
    </location>
</feature>
<dbReference type="InterPro" id="IPR000863">
    <property type="entry name" value="Sulfotransferase_dom"/>
</dbReference>